<keyword evidence="7 14" id="KW-0378">Hydrolase</keyword>
<dbReference type="InterPro" id="IPR017853">
    <property type="entry name" value="GH"/>
</dbReference>
<dbReference type="NCBIfam" id="TIGR02402">
    <property type="entry name" value="trehalose_TreZ"/>
    <property type="match status" value="1"/>
</dbReference>
<dbReference type="GO" id="GO:0005992">
    <property type="term" value="P:trehalose biosynthetic process"/>
    <property type="evidence" value="ECO:0007669"/>
    <property type="project" value="UniProtKB-UniRule"/>
</dbReference>
<dbReference type="EC" id="3.2.1.141" evidence="4 13"/>
<comment type="caution">
    <text evidence="19">The sequence shown here is derived from an EMBL/GenBank/DDBJ whole genome shotgun (WGS) entry which is preliminary data.</text>
</comment>
<dbReference type="InterPro" id="IPR022567">
    <property type="entry name" value="DUF3459"/>
</dbReference>
<reference evidence="19 20" key="1">
    <citation type="submission" date="2018-03" db="EMBL/GenBank/DDBJ databases">
        <title>Genomic Encyclopedia of Archaeal and Bacterial Type Strains, Phase II (KMG-II): from individual species to whole genera.</title>
        <authorList>
            <person name="Goeker M."/>
        </authorList>
    </citation>
    <scope>NUCLEOTIDE SEQUENCE [LARGE SCALE GENOMIC DNA]</scope>
    <source>
        <strain evidence="19 20">DSM 45601</strain>
    </source>
</reference>
<dbReference type="Pfam" id="PF00128">
    <property type="entry name" value="Alpha-amylase"/>
    <property type="match status" value="1"/>
</dbReference>
<evidence type="ECO:0000256" key="8">
    <source>
        <dbReference type="ARBA" id="ARBA00023277"/>
    </source>
</evidence>
<evidence type="ECO:0000256" key="9">
    <source>
        <dbReference type="ARBA" id="ARBA00023295"/>
    </source>
</evidence>
<keyword evidence="6" id="KW-0963">Cytoplasm</keyword>
<feature type="active site" description="Proton donor" evidence="15">
    <location>
        <position position="294"/>
    </location>
</feature>
<evidence type="ECO:0000256" key="16">
    <source>
        <dbReference type="PIRSR" id="PIRSR006337-2"/>
    </source>
</evidence>
<evidence type="ECO:0000256" key="17">
    <source>
        <dbReference type="PIRSR" id="PIRSR006337-3"/>
    </source>
</evidence>
<evidence type="ECO:0000259" key="18">
    <source>
        <dbReference type="SMART" id="SM00642"/>
    </source>
</evidence>
<dbReference type="UniPathway" id="UPA00299"/>
<feature type="binding site" evidence="16">
    <location>
        <begin position="389"/>
        <end position="394"/>
    </location>
    <ligand>
        <name>substrate</name>
    </ligand>
</feature>
<proteinExistence type="inferred from homology"/>
<dbReference type="GO" id="GO:0005737">
    <property type="term" value="C:cytoplasm"/>
    <property type="evidence" value="ECO:0007669"/>
    <property type="project" value="UniProtKB-SubCell"/>
</dbReference>
<dbReference type="AlphaFoldDB" id="A0A2T0PW84"/>
<evidence type="ECO:0000256" key="7">
    <source>
        <dbReference type="ARBA" id="ARBA00022801"/>
    </source>
</evidence>
<evidence type="ECO:0000313" key="20">
    <source>
        <dbReference type="Proteomes" id="UP000237846"/>
    </source>
</evidence>
<evidence type="ECO:0000256" key="1">
    <source>
        <dbReference type="ARBA" id="ARBA00004496"/>
    </source>
</evidence>
<feature type="site" description="Transition state stabilizer" evidence="17">
    <location>
        <position position="390"/>
    </location>
</feature>
<evidence type="ECO:0000256" key="6">
    <source>
        <dbReference type="ARBA" id="ARBA00022490"/>
    </source>
</evidence>
<dbReference type="RefSeq" id="WP_106252186.1">
    <property type="nucleotide sequence ID" value="NZ_PVZC01000009.1"/>
</dbReference>
<dbReference type="Proteomes" id="UP000237846">
    <property type="component" value="Unassembled WGS sequence"/>
</dbReference>
<evidence type="ECO:0000256" key="14">
    <source>
        <dbReference type="PIRNR" id="PIRNR006337"/>
    </source>
</evidence>
<comment type="catalytic activity">
    <reaction evidence="12 14">
        <text>hydrolysis of (1-&gt;4)-alpha-D-glucosidic linkage in 4-alpha-D-[(1-&gt;4)-alpha-D-glucanosyl]n trehalose to yield trehalose and (1-&gt;4)-alpha-D-glucan.</text>
        <dbReference type="EC" id="3.2.1.141"/>
    </reaction>
</comment>
<dbReference type="Gene3D" id="3.20.20.80">
    <property type="entry name" value="Glycosidases"/>
    <property type="match status" value="1"/>
</dbReference>
<dbReference type="PIRSF" id="PIRSF006337">
    <property type="entry name" value="Trehalose_TreZ"/>
    <property type="match status" value="1"/>
</dbReference>
<dbReference type="InterPro" id="IPR004193">
    <property type="entry name" value="Glyco_hydro_13_N"/>
</dbReference>
<comment type="similarity">
    <text evidence="3 14">Belongs to the glycosyl hydrolase 13 family.</text>
</comment>
<evidence type="ECO:0000256" key="15">
    <source>
        <dbReference type="PIRSR" id="PIRSR006337-1"/>
    </source>
</evidence>
<keyword evidence="8" id="KW-0119">Carbohydrate metabolism</keyword>
<comment type="subcellular location">
    <subcellularLocation>
        <location evidence="1 15">Cytoplasm</location>
    </subcellularLocation>
</comment>
<keyword evidence="20" id="KW-1185">Reference proteome</keyword>
<dbReference type="GO" id="GO:0033942">
    <property type="term" value="F:4-alpha-D-(1-&gt;4)-alpha-D-glucanotrehalose trehalohydrolase activity"/>
    <property type="evidence" value="ECO:0007669"/>
    <property type="project" value="UniProtKB-EC"/>
</dbReference>
<sequence>MSSEPEPSASTFAVWAPDASRVRLRVGAPGTDTTDHPMEPGTGGWWHAEVPGSGTGTDYAFLLDDDPVPLPDPRSRHQPHGVHGPSRRVDPAAWTWHDAGWRGRALPGSVVYELHIGTFTPEGTFDAAVDRLDHLVDLGVDLVEVMPVNAFDGTAGWGYDGVLWGAVHEPYGGPEGFHRFVDACHTRGLGVLLDVVYNHLGPSGAYLNRFGPYFAGETAWGPSLNLDGPGSDEVRRYVIDNALGWLRDLHLDGLRLDAVHALHDQRATHLLAELSAEVAALSAGLGRPLTLIAESDRNDPRTVAPLEAGGLGMAAQWSDDLHHSLHARLTGESQGYYADFAVPRALPATLRRAFFHAGTWSSFRGRTHGAPVDTRTVPGHRFLGYLQNHDQIGNRARGDRITGTVSPRLACCGAAIVLCSPYTPMLFMGEEWAASTPWQFFASFPDPELARSVREGRRREFGRHGWGDAEVPEPMDPETVRRSTLRWAERDEPPHREVLDTYRALIALRRARPELADPRLDRFAVDADPGCRWLVLHRGPLRLACNLSAEPLLVPLDRPVAAVPLAPWGVEAAEGGLRLPPESFAVVDLTR</sequence>
<feature type="active site" description="Nucleophile" evidence="15">
    <location>
        <position position="257"/>
    </location>
</feature>
<dbReference type="InterPro" id="IPR013783">
    <property type="entry name" value="Ig-like_fold"/>
</dbReference>
<name>A0A2T0PW84_9ACTN</name>
<evidence type="ECO:0000256" key="4">
    <source>
        <dbReference type="ARBA" id="ARBA00012268"/>
    </source>
</evidence>
<dbReference type="SUPFAM" id="SSF51445">
    <property type="entry name" value="(Trans)glycosidases"/>
    <property type="match status" value="1"/>
</dbReference>
<dbReference type="Pfam" id="PF11941">
    <property type="entry name" value="DUF3459"/>
    <property type="match status" value="1"/>
</dbReference>
<dbReference type="PANTHER" id="PTHR43651:SF11">
    <property type="entry name" value="MALTO-OLIGOSYLTREHALOSE TREHALOHYDROLASE"/>
    <property type="match status" value="1"/>
</dbReference>
<evidence type="ECO:0000256" key="13">
    <source>
        <dbReference type="NCBIfam" id="TIGR02402"/>
    </source>
</evidence>
<dbReference type="SMART" id="SM00642">
    <property type="entry name" value="Aamy"/>
    <property type="match status" value="1"/>
</dbReference>
<feature type="binding site" evidence="16">
    <location>
        <begin position="255"/>
        <end position="260"/>
    </location>
    <ligand>
        <name>substrate</name>
    </ligand>
</feature>
<dbReference type="InterPro" id="IPR006047">
    <property type="entry name" value="GH13_cat_dom"/>
</dbReference>
<dbReference type="PANTHER" id="PTHR43651">
    <property type="entry name" value="1,4-ALPHA-GLUCAN-BRANCHING ENZYME"/>
    <property type="match status" value="1"/>
</dbReference>
<dbReference type="InterPro" id="IPR014756">
    <property type="entry name" value="Ig_E-set"/>
</dbReference>
<dbReference type="Gene3D" id="1.10.10.760">
    <property type="entry name" value="E-set domains of sugar-utilizing enzymes"/>
    <property type="match status" value="1"/>
</dbReference>
<feature type="domain" description="Glycosyl hydrolase family 13 catalytic" evidence="18">
    <location>
        <begin position="113"/>
        <end position="509"/>
    </location>
</feature>
<dbReference type="OrthoDB" id="9800174at2"/>
<evidence type="ECO:0000256" key="2">
    <source>
        <dbReference type="ARBA" id="ARBA00005199"/>
    </source>
</evidence>
<evidence type="ECO:0000256" key="11">
    <source>
        <dbReference type="ARBA" id="ARBA00033284"/>
    </source>
</evidence>
<evidence type="ECO:0000313" key="19">
    <source>
        <dbReference type="EMBL" id="PRX95783.1"/>
    </source>
</evidence>
<evidence type="ECO:0000256" key="12">
    <source>
        <dbReference type="ARBA" id="ARBA00034013"/>
    </source>
</evidence>
<evidence type="ECO:0000256" key="5">
    <source>
        <dbReference type="ARBA" id="ARBA00015938"/>
    </source>
</evidence>
<protein>
    <recommendedName>
        <fullName evidence="5 13">Malto-oligosyltrehalose trehalohydrolase</fullName>
        <shortName evidence="14">MTHase</shortName>
        <ecNumber evidence="4 13">3.2.1.141</ecNumber>
    </recommendedName>
    <alternativeName>
        <fullName evidence="11 14">4-alpha-D-((1-&gt;4)-alpha-D-glucano)trehalose trehalohydrolase</fullName>
    </alternativeName>
    <alternativeName>
        <fullName evidence="10 14">Maltooligosyl trehalose trehalohydrolase</fullName>
    </alternativeName>
</protein>
<dbReference type="InterPro" id="IPR012768">
    <property type="entry name" value="Trehalose_TreZ"/>
</dbReference>
<evidence type="ECO:0000256" key="3">
    <source>
        <dbReference type="ARBA" id="ARBA00008061"/>
    </source>
</evidence>
<dbReference type="Gene3D" id="2.60.40.10">
    <property type="entry name" value="Immunoglobulins"/>
    <property type="match status" value="1"/>
</dbReference>
<dbReference type="InterPro" id="IPR044901">
    <property type="entry name" value="Trehalose_TreZ_E-set_sf"/>
</dbReference>
<dbReference type="Pfam" id="PF02922">
    <property type="entry name" value="CBM_48"/>
    <property type="match status" value="1"/>
</dbReference>
<accession>A0A2T0PW84</accession>
<evidence type="ECO:0000256" key="10">
    <source>
        <dbReference type="ARBA" id="ARBA00032057"/>
    </source>
</evidence>
<dbReference type="SUPFAM" id="SSF81296">
    <property type="entry name" value="E set domains"/>
    <property type="match status" value="1"/>
</dbReference>
<dbReference type="CDD" id="cd11325">
    <property type="entry name" value="AmyAc_GTHase"/>
    <property type="match status" value="1"/>
</dbReference>
<keyword evidence="9 14" id="KW-0326">Glycosidase</keyword>
<gene>
    <name evidence="19" type="ORF">CLV72_109397</name>
</gene>
<feature type="binding site" evidence="16">
    <location>
        <begin position="319"/>
        <end position="323"/>
    </location>
    <ligand>
        <name>substrate</name>
    </ligand>
</feature>
<comment type="pathway">
    <text evidence="2 14">Glycan biosynthesis; trehalose biosynthesis.</text>
</comment>
<dbReference type="EMBL" id="PVZC01000009">
    <property type="protein sequence ID" value="PRX95783.1"/>
    <property type="molecule type" value="Genomic_DNA"/>
</dbReference>
<organism evidence="19 20">
    <name type="scientific">Allonocardiopsis opalescens</name>
    <dbReference type="NCBI Taxonomy" id="1144618"/>
    <lineage>
        <taxon>Bacteria</taxon>
        <taxon>Bacillati</taxon>
        <taxon>Actinomycetota</taxon>
        <taxon>Actinomycetes</taxon>
        <taxon>Streptosporangiales</taxon>
        <taxon>Allonocardiopsis</taxon>
    </lineage>
</organism>